<dbReference type="EMBL" id="JAQMRD010000001">
    <property type="protein sequence ID" value="MDB9221709.1"/>
    <property type="molecule type" value="Genomic_DNA"/>
</dbReference>
<comment type="catalytic activity">
    <reaction evidence="12">
        <text>6-carboxyhexanoyl-[ACP] + L-alanine + H(+) = (8S)-8-amino-7-oxononanoate + holo-[ACP] + CO2</text>
        <dbReference type="Rhea" id="RHEA:42288"/>
        <dbReference type="Rhea" id="RHEA-COMP:9685"/>
        <dbReference type="Rhea" id="RHEA-COMP:9955"/>
        <dbReference type="ChEBI" id="CHEBI:15378"/>
        <dbReference type="ChEBI" id="CHEBI:16526"/>
        <dbReference type="ChEBI" id="CHEBI:57972"/>
        <dbReference type="ChEBI" id="CHEBI:64479"/>
        <dbReference type="ChEBI" id="CHEBI:78846"/>
        <dbReference type="ChEBI" id="CHEBI:149468"/>
        <dbReference type="EC" id="2.3.1.47"/>
    </reaction>
</comment>
<evidence type="ECO:0000313" key="15">
    <source>
        <dbReference type="EMBL" id="MCG4959029.1"/>
    </source>
</evidence>
<dbReference type="InterPro" id="IPR015422">
    <property type="entry name" value="PyrdxlP-dep_Trfase_small"/>
</dbReference>
<dbReference type="AlphaFoldDB" id="A0A3D4ZD98"/>
<dbReference type="GO" id="GO:0030170">
    <property type="term" value="F:pyridoxal phosphate binding"/>
    <property type="evidence" value="ECO:0007669"/>
    <property type="project" value="InterPro"/>
</dbReference>
<evidence type="ECO:0000256" key="12">
    <source>
        <dbReference type="ARBA" id="ARBA00047715"/>
    </source>
</evidence>
<dbReference type="InterPro" id="IPR001917">
    <property type="entry name" value="Aminotrans_II_pyridoxalP_BS"/>
</dbReference>
<evidence type="ECO:0000256" key="5">
    <source>
        <dbReference type="ARBA" id="ARBA00011738"/>
    </source>
</evidence>
<dbReference type="EMBL" id="JAKNDN010000006">
    <property type="protein sequence ID" value="MCG4959029.1"/>
    <property type="molecule type" value="Genomic_DNA"/>
</dbReference>
<comment type="cofactor">
    <cofactor evidence="1 13">
        <name>pyridoxal 5'-phosphate</name>
        <dbReference type="ChEBI" id="CHEBI:597326"/>
    </cofactor>
</comment>
<reference evidence="17 18" key="1">
    <citation type="submission" date="2018-08" db="EMBL/GenBank/DDBJ databases">
        <title>A genome reference for cultivated species of the human gut microbiota.</title>
        <authorList>
            <person name="Zou Y."/>
            <person name="Xue W."/>
            <person name="Luo G."/>
        </authorList>
    </citation>
    <scope>NUCLEOTIDE SEQUENCE [LARGE SCALE GENOMIC DNA]</scope>
    <source>
        <strain evidence="17 18">AF16-14</strain>
    </source>
</reference>
<dbReference type="EC" id="2.3.1.47" evidence="6"/>
<dbReference type="InterPro" id="IPR004839">
    <property type="entry name" value="Aminotransferase_I/II_large"/>
</dbReference>
<feature type="domain" description="Aminotransferase class I/classII large" evidence="14">
    <location>
        <begin position="38"/>
        <end position="373"/>
    </location>
</feature>
<keyword evidence="7" id="KW-0808">Transferase</keyword>
<evidence type="ECO:0000256" key="4">
    <source>
        <dbReference type="ARBA" id="ARBA00010008"/>
    </source>
</evidence>
<organism evidence="17 18">
    <name type="scientific">Odoribacter splanchnicus</name>
    <dbReference type="NCBI Taxonomy" id="28118"/>
    <lineage>
        <taxon>Bacteria</taxon>
        <taxon>Pseudomonadati</taxon>
        <taxon>Bacteroidota</taxon>
        <taxon>Bacteroidia</taxon>
        <taxon>Bacteroidales</taxon>
        <taxon>Odoribacteraceae</taxon>
        <taxon>Odoribacter</taxon>
    </lineage>
</organism>
<evidence type="ECO:0000256" key="11">
    <source>
        <dbReference type="ARBA" id="ARBA00033381"/>
    </source>
</evidence>
<dbReference type="PANTHER" id="PTHR13693">
    <property type="entry name" value="CLASS II AMINOTRANSFERASE/8-AMINO-7-OXONONANOATE SYNTHASE"/>
    <property type="match status" value="1"/>
</dbReference>
<accession>A0A3D4ZD98</accession>
<dbReference type="InterPro" id="IPR015421">
    <property type="entry name" value="PyrdxlP-dep_Trfase_major"/>
</dbReference>
<dbReference type="EMBL" id="QRYC01000001">
    <property type="protein sequence ID" value="RGU58924.1"/>
    <property type="molecule type" value="Genomic_DNA"/>
</dbReference>
<dbReference type="CDD" id="cd06454">
    <property type="entry name" value="KBL_like"/>
    <property type="match status" value="1"/>
</dbReference>
<comment type="subunit">
    <text evidence="5">Homodimer.</text>
</comment>
<evidence type="ECO:0000256" key="1">
    <source>
        <dbReference type="ARBA" id="ARBA00001933"/>
    </source>
</evidence>
<evidence type="ECO:0000313" key="18">
    <source>
        <dbReference type="Proteomes" id="UP000284243"/>
    </source>
</evidence>
<dbReference type="GO" id="GO:0008710">
    <property type="term" value="F:8-amino-7-oxononanoate synthase activity"/>
    <property type="evidence" value="ECO:0007669"/>
    <property type="project" value="UniProtKB-EC"/>
</dbReference>
<dbReference type="Pfam" id="PF00155">
    <property type="entry name" value="Aminotran_1_2"/>
    <property type="match status" value="1"/>
</dbReference>
<keyword evidence="9 13" id="KW-0663">Pyridoxal phosphate</keyword>
<keyword evidence="8" id="KW-0093">Biotin biosynthesis</keyword>
<dbReference type="GO" id="GO:0009102">
    <property type="term" value="P:biotin biosynthetic process"/>
    <property type="evidence" value="ECO:0007669"/>
    <property type="project" value="UniProtKB-KW"/>
</dbReference>
<evidence type="ECO:0000256" key="2">
    <source>
        <dbReference type="ARBA" id="ARBA00004746"/>
    </source>
</evidence>
<evidence type="ECO:0000256" key="3">
    <source>
        <dbReference type="ARBA" id="ARBA00005189"/>
    </source>
</evidence>
<dbReference type="Proteomes" id="UP000284243">
    <property type="component" value="Unassembled WGS sequence"/>
</dbReference>
<evidence type="ECO:0000313" key="17">
    <source>
        <dbReference type="EMBL" id="RGU58924.1"/>
    </source>
</evidence>
<evidence type="ECO:0000313" key="16">
    <source>
        <dbReference type="EMBL" id="MDB9221709.1"/>
    </source>
</evidence>
<dbReference type="Proteomes" id="UP001199750">
    <property type="component" value="Unassembled WGS sequence"/>
</dbReference>
<dbReference type="PANTHER" id="PTHR13693:SF100">
    <property type="entry name" value="8-AMINO-7-OXONONANOATE SYNTHASE"/>
    <property type="match status" value="1"/>
</dbReference>
<dbReference type="InterPro" id="IPR050087">
    <property type="entry name" value="AON_synthase_class-II"/>
</dbReference>
<sequence length="387" mass="44288">MNKERYYHKLETIKESGNYRILREIEHNGFLIHDDGREMLNLSSNDYLGLSSNPRLIEEFREETDVMALPYSAVSSRLLSGNHPYYKMLEDDLADLYDKEAALVFNSGYHANIGILPALTNKRDLIVADKLVHASIIDGLRLSEAQMIRYKHLDYEHLRSILTQHREEYDNVFIVTESIFSMDGDTSDLQQLCEIKKEFDAFLYVDEAHAVGVRGTNGLGCCEEQACMEDIDFIVGTFGKAFASMGAFVVCEQVFRDYLINTQRSLIFTTALPPVNVAWTRFILNRMPDFYDLRIKLAEIASKLRQVLVEKGFETRGDSHIVPMVCGSNESSVEMSELLRDNGFFVLPVRYPTVPKNEARIRFSLNASIPIEDYGCLFEFLECLVCE</sequence>
<name>A0A3D4ZD98_9BACT</name>
<evidence type="ECO:0000256" key="8">
    <source>
        <dbReference type="ARBA" id="ARBA00022756"/>
    </source>
</evidence>
<evidence type="ECO:0000256" key="7">
    <source>
        <dbReference type="ARBA" id="ARBA00022679"/>
    </source>
</evidence>
<reference evidence="16" key="3">
    <citation type="submission" date="2023-01" db="EMBL/GenBank/DDBJ databases">
        <title>Human gut microbiome strain richness.</title>
        <authorList>
            <person name="Chen-Liaw A."/>
        </authorList>
    </citation>
    <scope>NUCLEOTIDE SEQUENCE</scope>
    <source>
        <strain evidence="16">RTP21484st1_B7_RTP21484_190118</strain>
    </source>
</reference>
<comment type="similarity">
    <text evidence="4">Belongs to the class-II pyridoxal-phosphate-dependent aminotransferase family. BioF subfamily.</text>
</comment>
<evidence type="ECO:0000256" key="6">
    <source>
        <dbReference type="ARBA" id="ARBA00013187"/>
    </source>
</evidence>
<comment type="caution">
    <text evidence="17">The sequence shown here is derived from an EMBL/GenBank/DDBJ whole genome shotgun (WGS) entry which is preliminary data.</text>
</comment>
<evidence type="ECO:0000256" key="13">
    <source>
        <dbReference type="RuleBase" id="RU003693"/>
    </source>
</evidence>
<protein>
    <recommendedName>
        <fullName evidence="6">8-amino-7-oxononanoate synthase</fullName>
        <ecNumber evidence="6">2.3.1.47</ecNumber>
    </recommendedName>
    <alternativeName>
        <fullName evidence="10">7-keto-8-amino-pelargonic acid synthase</fullName>
    </alternativeName>
    <alternativeName>
        <fullName evidence="11">8-amino-7-ketopelargonate synthase</fullName>
    </alternativeName>
</protein>
<reference evidence="15" key="2">
    <citation type="submission" date="2022-01" db="EMBL/GenBank/DDBJ databases">
        <title>Collection of gut derived symbiotic bacterial strains cultured from healthy donors.</title>
        <authorList>
            <person name="Lin H."/>
            <person name="Kohout C."/>
            <person name="Waligurski E."/>
            <person name="Pamer E.G."/>
        </authorList>
    </citation>
    <scope>NUCLEOTIDE SEQUENCE</scope>
    <source>
        <strain evidence="15">DFI.1.149</strain>
    </source>
</reference>
<dbReference type="RefSeq" id="WP_118159845.1">
    <property type="nucleotide sequence ID" value="NZ_JADNGC010000001.1"/>
</dbReference>
<dbReference type="Gene3D" id="3.90.1150.10">
    <property type="entry name" value="Aspartate Aminotransferase, domain 1"/>
    <property type="match status" value="1"/>
</dbReference>
<gene>
    <name evidence="17" type="ORF">DWW57_00560</name>
    <name evidence="15" type="ORF">L0P03_04040</name>
    <name evidence="16" type="ORF">PN645_01660</name>
</gene>
<dbReference type="PROSITE" id="PS00599">
    <property type="entry name" value="AA_TRANSFER_CLASS_2"/>
    <property type="match status" value="1"/>
</dbReference>
<dbReference type="Proteomes" id="UP001212263">
    <property type="component" value="Unassembled WGS sequence"/>
</dbReference>
<dbReference type="Gene3D" id="3.40.640.10">
    <property type="entry name" value="Type I PLP-dependent aspartate aminotransferase-like (Major domain)"/>
    <property type="match status" value="1"/>
</dbReference>
<dbReference type="InterPro" id="IPR015424">
    <property type="entry name" value="PyrdxlP-dep_Trfase"/>
</dbReference>
<evidence type="ECO:0000256" key="10">
    <source>
        <dbReference type="ARBA" id="ARBA00032610"/>
    </source>
</evidence>
<dbReference type="SUPFAM" id="SSF53383">
    <property type="entry name" value="PLP-dependent transferases"/>
    <property type="match status" value="1"/>
</dbReference>
<comment type="pathway">
    <text evidence="2">Cofactor biosynthesis; biotin biosynthesis.</text>
</comment>
<evidence type="ECO:0000259" key="14">
    <source>
        <dbReference type="Pfam" id="PF00155"/>
    </source>
</evidence>
<evidence type="ECO:0000256" key="9">
    <source>
        <dbReference type="ARBA" id="ARBA00022898"/>
    </source>
</evidence>
<comment type="pathway">
    <text evidence="3">Lipid metabolism.</text>
</comment>
<proteinExistence type="inferred from homology"/>